<proteinExistence type="predicted"/>
<protein>
    <submittedName>
        <fullName evidence="1">Uncharacterized protein</fullName>
    </submittedName>
</protein>
<sequence length="39" mass="4320">MDINQAPNQANCAAANLFSVDISNTQHETTIKFVPRLVF</sequence>
<evidence type="ECO:0000313" key="1">
    <source>
        <dbReference type="EMBL" id="JAH50568.1"/>
    </source>
</evidence>
<reference evidence="1" key="1">
    <citation type="submission" date="2014-11" db="EMBL/GenBank/DDBJ databases">
        <authorList>
            <person name="Amaro Gonzalez C."/>
        </authorList>
    </citation>
    <scope>NUCLEOTIDE SEQUENCE</scope>
</reference>
<reference evidence="1" key="2">
    <citation type="journal article" date="2015" name="Fish Shellfish Immunol.">
        <title>Early steps in the European eel (Anguilla anguilla)-Vibrio vulnificus interaction in the gills: Role of the RtxA13 toxin.</title>
        <authorList>
            <person name="Callol A."/>
            <person name="Pajuelo D."/>
            <person name="Ebbesson L."/>
            <person name="Teles M."/>
            <person name="MacKenzie S."/>
            <person name="Amaro C."/>
        </authorList>
    </citation>
    <scope>NUCLEOTIDE SEQUENCE</scope>
</reference>
<dbReference type="EMBL" id="GBXM01058009">
    <property type="protein sequence ID" value="JAH50568.1"/>
    <property type="molecule type" value="Transcribed_RNA"/>
</dbReference>
<name>A0A0E9TCV5_ANGAN</name>
<organism evidence="1">
    <name type="scientific">Anguilla anguilla</name>
    <name type="common">European freshwater eel</name>
    <name type="synonym">Muraena anguilla</name>
    <dbReference type="NCBI Taxonomy" id="7936"/>
    <lineage>
        <taxon>Eukaryota</taxon>
        <taxon>Metazoa</taxon>
        <taxon>Chordata</taxon>
        <taxon>Craniata</taxon>
        <taxon>Vertebrata</taxon>
        <taxon>Euteleostomi</taxon>
        <taxon>Actinopterygii</taxon>
        <taxon>Neopterygii</taxon>
        <taxon>Teleostei</taxon>
        <taxon>Anguilliformes</taxon>
        <taxon>Anguillidae</taxon>
        <taxon>Anguilla</taxon>
    </lineage>
</organism>
<dbReference type="AlphaFoldDB" id="A0A0E9TCV5"/>
<accession>A0A0E9TCV5</accession>